<feature type="non-terminal residue" evidence="1">
    <location>
        <position position="1"/>
    </location>
</feature>
<name>A0A813IFR4_POLGL</name>
<dbReference type="AlphaFoldDB" id="A0A813IFR4"/>
<dbReference type="EMBL" id="CAJNNW010007964">
    <property type="protein sequence ID" value="CAE8649636.1"/>
    <property type="molecule type" value="Genomic_DNA"/>
</dbReference>
<dbReference type="Proteomes" id="UP000626109">
    <property type="component" value="Unassembled WGS sequence"/>
</dbReference>
<evidence type="ECO:0000313" key="2">
    <source>
        <dbReference type="Proteomes" id="UP000626109"/>
    </source>
</evidence>
<gene>
    <name evidence="1" type="ORF">PGLA2088_LOCUS7602</name>
</gene>
<reference evidence="1" key="1">
    <citation type="submission" date="2021-02" db="EMBL/GenBank/DDBJ databases">
        <authorList>
            <person name="Dougan E. K."/>
            <person name="Rhodes N."/>
            <person name="Thang M."/>
            <person name="Chan C."/>
        </authorList>
    </citation>
    <scope>NUCLEOTIDE SEQUENCE</scope>
</reference>
<proteinExistence type="predicted"/>
<organism evidence="1 2">
    <name type="scientific">Polarella glacialis</name>
    <name type="common">Dinoflagellate</name>
    <dbReference type="NCBI Taxonomy" id="89957"/>
    <lineage>
        <taxon>Eukaryota</taxon>
        <taxon>Sar</taxon>
        <taxon>Alveolata</taxon>
        <taxon>Dinophyceae</taxon>
        <taxon>Suessiales</taxon>
        <taxon>Suessiaceae</taxon>
        <taxon>Polarella</taxon>
    </lineage>
</organism>
<comment type="caution">
    <text evidence="1">The sequence shown here is derived from an EMBL/GenBank/DDBJ whole genome shotgun (WGS) entry which is preliminary data.</text>
</comment>
<accession>A0A813IFR4</accession>
<protein>
    <submittedName>
        <fullName evidence="1">Uncharacterized protein</fullName>
    </submittedName>
</protein>
<sequence>VAFLLGRAPDASHPPARLKQLEALTPRSIINAGSTSRELHGMEALAGADIRDCSHMHKRDRVTDFVEVMMKQSHLIRK</sequence>
<evidence type="ECO:0000313" key="1">
    <source>
        <dbReference type="EMBL" id="CAE8649636.1"/>
    </source>
</evidence>